<evidence type="ECO:0000259" key="2">
    <source>
        <dbReference type="Pfam" id="PF13490"/>
    </source>
</evidence>
<dbReference type="HOGENOM" id="CLU_058379_0_0_6"/>
<dbReference type="Gene3D" id="1.10.10.1320">
    <property type="entry name" value="Anti-sigma factor, zinc-finger domain"/>
    <property type="match status" value="1"/>
</dbReference>
<keyword evidence="1" id="KW-0472">Membrane</keyword>
<proteinExistence type="predicted"/>
<name>L0GYZ4_9GAMM</name>
<dbReference type="InterPro" id="IPR027383">
    <property type="entry name" value="Znf_put"/>
</dbReference>
<dbReference type="STRING" id="765912.Thimo_2458"/>
<dbReference type="EMBL" id="CP003051">
    <property type="protein sequence ID" value="AGA91191.1"/>
    <property type="molecule type" value="Genomic_DNA"/>
</dbReference>
<keyword evidence="4" id="KW-1185">Reference proteome</keyword>
<dbReference type="eggNOG" id="COG5662">
    <property type="taxonomic scope" value="Bacteria"/>
</dbReference>
<dbReference type="PATRIC" id="fig|765912.4.peg.2408"/>
<dbReference type="Proteomes" id="UP000010816">
    <property type="component" value="Chromosome"/>
</dbReference>
<dbReference type="KEGG" id="tmb:Thimo_2458"/>
<protein>
    <submittedName>
        <fullName evidence="3">Putative transmembrane transcriptional regulator (Anti-sigma factor)</fullName>
    </submittedName>
</protein>
<dbReference type="InterPro" id="IPR041916">
    <property type="entry name" value="Anti_sigma_zinc_sf"/>
</dbReference>
<evidence type="ECO:0000313" key="4">
    <source>
        <dbReference type="Proteomes" id="UP000010816"/>
    </source>
</evidence>
<accession>L0GYZ4</accession>
<dbReference type="Pfam" id="PF13490">
    <property type="entry name" value="zf-HC2"/>
    <property type="match status" value="1"/>
</dbReference>
<reference evidence="3 4" key="1">
    <citation type="submission" date="2011-09" db="EMBL/GenBank/DDBJ databases">
        <title>Complete sequence of chromosome of Thioflavicoccus mobilis 8321.</title>
        <authorList>
            <consortium name="US DOE Joint Genome Institute"/>
            <person name="Lucas S."/>
            <person name="Han J."/>
            <person name="Lapidus A."/>
            <person name="Cheng J.-F."/>
            <person name="Goodwin L."/>
            <person name="Pitluck S."/>
            <person name="Peters L."/>
            <person name="Ovchinnikova G."/>
            <person name="Lu M."/>
            <person name="Detter J.C."/>
            <person name="Han C."/>
            <person name="Tapia R."/>
            <person name="Land M."/>
            <person name="Hauser L."/>
            <person name="Kyrpides N."/>
            <person name="Ivanova N."/>
            <person name="Pagani I."/>
            <person name="Vogl K."/>
            <person name="Liu Z."/>
            <person name="Imhoff J."/>
            <person name="Thiel V."/>
            <person name="Frigaard N.-U."/>
            <person name="Bryant D."/>
            <person name="Woyke T."/>
        </authorList>
    </citation>
    <scope>NUCLEOTIDE SEQUENCE [LARGE SCALE GENOMIC DNA]</scope>
    <source>
        <strain evidence="3 4">8321</strain>
    </source>
</reference>
<organism evidence="3 4">
    <name type="scientific">Thioflavicoccus mobilis 8321</name>
    <dbReference type="NCBI Taxonomy" id="765912"/>
    <lineage>
        <taxon>Bacteria</taxon>
        <taxon>Pseudomonadati</taxon>
        <taxon>Pseudomonadota</taxon>
        <taxon>Gammaproteobacteria</taxon>
        <taxon>Chromatiales</taxon>
        <taxon>Chromatiaceae</taxon>
        <taxon>Thioflavicoccus</taxon>
    </lineage>
</organism>
<keyword evidence="1" id="KW-1133">Transmembrane helix</keyword>
<dbReference type="AlphaFoldDB" id="L0GYZ4"/>
<gene>
    <name evidence="3" type="ORF">Thimo_2458</name>
</gene>
<sequence>MDDMNCRACLYWLQAYIDSEELDEEIAAKLHEHLDGCPKCRERLAALEVLRKGVRERLPYHPAPSDMHRQVLAEIATEERRALARKAESRSNWTRLSFAAVVLALLAILYVAASSSGDDLADEFISRHQYALLEDHLIDLPSSDPATLVAWFAGKLDFSPPVRDFDRDGYRLVGGRLDYIEHRPVAALVYRHEDHIINVFAMPATKADRGVRSSTRHGFNLISWRAHQLAFKAVSDLNRRDLEGLRQLIE</sequence>
<evidence type="ECO:0000256" key="1">
    <source>
        <dbReference type="SAM" id="Phobius"/>
    </source>
</evidence>
<feature type="domain" description="Putative zinc-finger" evidence="2">
    <location>
        <begin position="6"/>
        <end position="41"/>
    </location>
</feature>
<keyword evidence="1 3" id="KW-0812">Transmembrane</keyword>
<feature type="transmembrane region" description="Helical" evidence="1">
    <location>
        <begin position="93"/>
        <end position="113"/>
    </location>
</feature>
<evidence type="ECO:0000313" key="3">
    <source>
        <dbReference type="EMBL" id="AGA91191.1"/>
    </source>
</evidence>